<dbReference type="Proteomes" id="UP001144978">
    <property type="component" value="Unassembled WGS sequence"/>
</dbReference>
<gene>
    <name evidence="1" type="ORF">NUW54_g992</name>
</gene>
<protein>
    <submittedName>
        <fullName evidence="1">Uncharacterized protein</fullName>
    </submittedName>
</protein>
<proteinExistence type="predicted"/>
<reference evidence="1" key="1">
    <citation type="submission" date="2022-08" db="EMBL/GenBank/DDBJ databases">
        <title>Genome Sequence of Pycnoporus sanguineus.</title>
        <authorList>
            <person name="Buettner E."/>
        </authorList>
    </citation>
    <scope>NUCLEOTIDE SEQUENCE</scope>
    <source>
        <strain evidence="1">CG-C14</strain>
    </source>
</reference>
<sequence>MFLAWQYPLPEPASFDTDPEYSFMIDVIDIFGLLTSTTITHPPNELAAVALACHGYLSNSPVNLSLAISFKALELFCSIKLVKASFSAEAFAKLIPYCPMYRKALADALDIYLTICCSPLTRVMCSLGRDTPDWSARNACPARAYKLEGEEPKILSRILYMVRSGELAKYPIAIMAKALTVLGTRLMISCDIGGFKPRELWEIDNGVRDQIEHYNMHRTITELQDHPKALQPFLPELRAFTEFTHKRILEPILQILARGLELPEETFVDMHGFDDPSETYLRFMKYYPRSADDEAKAKNVWLKGHTDIGTVTILWSQPVSALQIRCPDGKWRWVKHLDNAVVVNIGDSMEFLSGGYYKGTIHRVRQPPLDQQGYCRLGVFYFASANEDVLLKPMVESPVLQRVGIIRRFDDENAPTMDQYRKGRTSAYGLSTLTKKDDVIEEQIIYGVPVRHYN</sequence>
<name>A0ACC1QAC6_9APHY</name>
<keyword evidence="2" id="KW-1185">Reference proteome</keyword>
<evidence type="ECO:0000313" key="2">
    <source>
        <dbReference type="Proteomes" id="UP001144978"/>
    </source>
</evidence>
<evidence type="ECO:0000313" key="1">
    <source>
        <dbReference type="EMBL" id="KAJ3015639.1"/>
    </source>
</evidence>
<dbReference type="EMBL" id="JANSHE010000150">
    <property type="protein sequence ID" value="KAJ3015639.1"/>
    <property type="molecule type" value="Genomic_DNA"/>
</dbReference>
<organism evidence="1 2">
    <name type="scientific">Trametes sanguinea</name>
    <dbReference type="NCBI Taxonomy" id="158606"/>
    <lineage>
        <taxon>Eukaryota</taxon>
        <taxon>Fungi</taxon>
        <taxon>Dikarya</taxon>
        <taxon>Basidiomycota</taxon>
        <taxon>Agaricomycotina</taxon>
        <taxon>Agaricomycetes</taxon>
        <taxon>Polyporales</taxon>
        <taxon>Polyporaceae</taxon>
        <taxon>Trametes</taxon>
    </lineage>
</organism>
<accession>A0ACC1QAC6</accession>
<comment type="caution">
    <text evidence="1">The sequence shown here is derived from an EMBL/GenBank/DDBJ whole genome shotgun (WGS) entry which is preliminary data.</text>
</comment>